<dbReference type="VEuPathDB" id="VectorBase:GBRI005829"/>
<keyword evidence="2" id="KW-0175">Coiled coil</keyword>
<dbReference type="Pfam" id="PF16046">
    <property type="entry name" value="FAM76"/>
    <property type="match status" value="1"/>
</dbReference>
<keyword evidence="5" id="KW-1185">Reference proteome</keyword>
<feature type="compositionally biased region" description="Basic and acidic residues" evidence="3">
    <location>
        <begin position="372"/>
        <end position="423"/>
    </location>
</feature>
<feature type="compositionally biased region" description="Basic and acidic residues" evidence="3">
    <location>
        <begin position="335"/>
        <end position="355"/>
    </location>
</feature>
<dbReference type="GO" id="GO:0016607">
    <property type="term" value="C:nuclear speck"/>
    <property type="evidence" value="ECO:0007669"/>
    <property type="project" value="TreeGrafter"/>
</dbReference>
<dbReference type="PANTHER" id="PTHR46176:SF1">
    <property type="entry name" value="LD21662P"/>
    <property type="match status" value="1"/>
</dbReference>
<evidence type="ECO:0000256" key="3">
    <source>
        <dbReference type="SAM" id="MobiDB-lite"/>
    </source>
</evidence>
<proteinExistence type="inferred from homology"/>
<dbReference type="STRING" id="37001.A0A1A9W4C7"/>
<reference evidence="4" key="2">
    <citation type="submission" date="2020-05" db="UniProtKB">
        <authorList>
            <consortium name="EnsemblMetazoa"/>
        </authorList>
    </citation>
    <scope>IDENTIFICATION</scope>
    <source>
        <strain evidence="4">IAEA</strain>
    </source>
</reference>
<evidence type="ECO:0000256" key="1">
    <source>
        <dbReference type="ARBA" id="ARBA00009097"/>
    </source>
</evidence>
<evidence type="ECO:0000256" key="2">
    <source>
        <dbReference type="ARBA" id="ARBA00023054"/>
    </source>
</evidence>
<feature type="compositionally biased region" description="Low complexity" evidence="3">
    <location>
        <begin position="424"/>
        <end position="437"/>
    </location>
</feature>
<name>A0A1A9W4C7_9MUSC</name>
<feature type="region of interest" description="Disordered" evidence="3">
    <location>
        <begin position="325"/>
        <end position="466"/>
    </location>
</feature>
<feature type="compositionally biased region" description="Low complexity" evidence="3">
    <location>
        <begin position="445"/>
        <end position="466"/>
    </location>
</feature>
<dbReference type="EnsemblMetazoa" id="GBRI005829-RA">
    <property type="protein sequence ID" value="GBRI005829-PA"/>
    <property type="gene ID" value="GBRI005829"/>
</dbReference>
<dbReference type="PANTHER" id="PTHR46176">
    <property type="entry name" value="LD21662P"/>
    <property type="match status" value="1"/>
</dbReference>
<dbReference type="AlphaFoldDB" id="A0A1A9W4C7"/>
<evidence type="ECO:0000313" key="5">
    <source>
        <dbReference type="Proteomes" id="UP000091820"/>
    </source>
</evidence>
<dbReference type="InterPro" id="IPR032017">
    <property type="entry name" value="FAM76"/>
</dbReference>
<sequence length="466" mass="52002">MSGKVLFACSKCFSRHPFEELSSGTQLCKNCRGSTSIVKCTYCRSEFQPNTIIPALLCNVPNRKSQSVCKKCEHNVNKYGKPSACECCKIVAAFGGSKCMRCASYEAKYGPPVQCDECKLRSAFDRRDENKKVNGKLLCWLCTCAYKRALLKAQQDGRIPSKKRPHERSHRDSASASAKKSSRSDLSKVTSSSNAGANLSAVNSASLDLPEKISRAASSCSGNGSIGLGSIAAPAVISIDPNSADHVVAITTLKERIASLEKRLSQKDKELLEKDKLLTELKGKNYEKEMDMRNKLKEIDRLHEMKVENLNRKVASLLKEIAGLKKSNKKNGGGNREKTEREKRDRENFSPKEELTASITTNEPYDKDEDREERNEKNTKDDRKINENRKASEEREKSHEMEQTQSQDNEKDQEDEKLSERSLTHSGSRSRSQSNSRSHSHSRSQSRSNSGSRSRSGTRSNSADSN</sequence>
<evidence type="ECO:0008006" key="6">
    <source>
        <dbReference type="Google" id="ProtNLM"/>
    </source>
</evidence>
<reference evidence="5" key="1">
    <citation type="submission" date="2014-03" db="EMBL/GenBank/DDBJ databases">
        <authorList>
            <person name="Aksoy S."/>
            <person name="Warren W."/>
            <person name="Wilson R.K."/>
        </authorList>
    </citation>
    <scope>NUCLEOTIDE SEQUENCE [LARGE SCALE GENOMIC DNA]</scope>
    <source>
        <strain evidence="5">IAEA</strain>
    </source>
</reference>
<organism evidence="4 5">
    <name type="scientific">Glossina brevipalpis</name>
    <dbReference type="NCBI Taxonomy" id="37001"/>
    <lineage>
        <taxon>Eukaryota</taxon>
        <taxon>Metazoa</taxon>
        <taxon>Ecdysozoa</taxon>
        <taxon>Arthropoda</taxon>
        <taxon>Hexapoda</taxon>
        <taxon>Insecta</taxon>
        <taxon>Pterygota</taxon>
        <taxon>Neoptera</taxon>
        <taxon>Endopterygota</taxon>
        <taxon>Diptera</taxon>
        <taxon>Brachycera</taxon>
        <taxon>Muscomorpha</taxon>
        <taxon>Hippoboscoidea</taxon>
        <taxon>Glossinidae</taxon>
        <taxon>Glossina</taxon>
    </lineage>
</organism>
<protein>
    <recommendedName>
        <fullName evidence="6">Protein FAM76A</fullName>
    </recommendedName>
</protein>
<accession>A0A1A9W4C7</accession>
<feature type="region of interest" description="Disordered" evidence="3">
    <location>
        <begin position="156"/>
        <end position="193"/>
    </location>
</feature>
<comment type="similarity">
    <text evidence="1">Belongs to the FAM76 family.</text>
</comment>
<dbReference type="Proteomes" id="UP000091820">
    <property type="component" value="Unassembled WGS sequence"/>
</dbReference>
<evidence type="ECO:0000313" key="4">
    <source>
        <dbReference type="EnsemblMetazoa" id="GBRI005829-PA"/>
    </source>
</evidence>